<keyword evidence="5" id="KW-1185">Reference proteome</keyword>
<dbReference type="EMBL" id="QEAS01000002">
    <property type="protein sequence ID" value="PWG82200.1"/>
    <property type="molecule type" value="Genomic_DNA"/>
</dbReference>
<dbReference type="InterPro" id="IPR021729">
    <property type="entry name" value="DUF3298"/>
</dbReference>
<dbReference type="AlphaFoldDB" id="A0A2U2PLC7"/>
<feature type="signal peptide" evidence="1">
    <location>
        <begin position="1"/>
        <end position="20"/>
    </location>
</feature>
<evidence type="ECO:0000259" key="3">
    <source>
        <dbReference type="Pfam" id="PF13739"/>
    </source>
</evidence>
<dbReference type="Pfam" id="PF13739">
    <property type="entry name" value="PdaC"/>
    <property type="match status" value="1"/>
</dbReference>
<dbReference type="Pfam" id="PF11738">
    <property type="entry name" value="DUF3298"/>
    <property type="match status" value="1"/>
</dbReference>
<proteinExistence type="predicted"/>
<evidence type="ECO:0008006" key="6">
    <source>
        <dbReference type="Google" id="ProtNLM"/>
    </source>
</evidence>
<dbReference type="RefSeq" id="WP_109414478.1">
    <property type="nucleotide sequence ID" value="NZ_QEAS01000002.1"/>
</dbReference>
<organism evidence="4 5">
    <name type="scientific">Pararcticibacter amylolyticus</name>
    <dbReference type="NCBI Taxonomy" id="2173175"/>
    <lineage>
        <taxon>Bacteria</taxon>
        <taxon>Pseudomonadati</taxon>
        <taxon>Bacteroidota</taxon>
        <taxon>Sphingobacteriia</taxon>
        <taxon>Sphingobacteriales</taxon>
        <taxon>Sphingobacteriaceae</taxon>
        <taxon>Pararcticibacter</taxon>
    </lineage>
</organism>
<evidence type="ECO:0000256" key="1">
    <source>
        <dbReference type="SAM" id="SignalP"/>
    </source>
</evidence>
<gene>
    <name evidence="4" type="ORF">DDR33_04080</name>
</gene>
<reference evidence="4 5" key="1">
    <citation type="submission" date="2018-04" db="EMBL/GenBank/DDBJ databases">
        <title>Pedobacter chongqingensis sp. nov., isolated from a rottenly hemp rope.</title>
        <authorList>
            <person name="Cai Y."/>
        </authorList>
    </citation>
    <scope>NUCLEOTIDE SEQUENCE [LARGE SCALE GENOMIC DNA]</scope>
    <source>
        <strain evidence="4 5">FJ4-8</strain>
    </source>
</reference>
<accession>A0A2U2PLC7</accession>
<name>A0A2U2PLC7_9SPHI</name>
<keyword evidence="1" id="KW-0732">Signal</keyword>
<dbReference type="InterPro" id="IPR025303">
    <property type="entry name" value="PdaC"/>
</dbReference>
<comment type="caution">
    <text evidence="4">The sequence shown here is derived from an EMBL/GenBank/DDBJ whole genome shotgun (WGS) entry which is preliminary data.</text>
</comment>
<evidence type="ECO:0000259" key="2">
    <source>
        <dbReference type="Pfam" id="PF11738"/>
    </source>
</evidence>
<evidence type="ECO:0000313" key="5">
    <source>
        <dbReference type="Proteomes" id="UP000245647"/>
    </source>
</evidence>
<dbReference type="PROSITE" id="PS51257">
    <property type="entry name" value="PROKAR_LIPOPROTEIN"/>
    <property type="match status" value="1"/>
</dbReference>
<feature type="chain" id="PRO_5015495719" description="DUF3298 domain-containing protein" evidence="1">
    <location>
        <begin position="21"/>
        <end position="282"/>
    </location>
</feature>
<dbReference type="Proteomes" id="UP000245647">
    <property type="component" value="Unassembled WGS sequence"/>
</dbReference>
<sequence>MKLQCTFVCLLFILAIGLMGCGNNNGKKLKSDKPDGTGFDTITYTIKTITRDDDDCDSVKEKNCRIINIRYHFFDSHPVLNDSVKSLLLAIYPFERSGSASKPSLEGQADEFMEQYRKFRKEPYSEGRRYELISSTKVLTESGDLFTMQLDSYTYSGGAHGASFTRFFNYDVKSKKMVHLQDVLNEGFKDSLNVIAEQIFKKNEGLDVGKPLPSSGYFFENDKFSLNDNYVFTPQGIMFLYNQYEIKPYAAGQTKLLIPYDLIKKLMKPGTVLDQFSNSQRK</sequence>
<feature type="domain" description="Deacetylase PdaC" evidence="3">
    <location>
        <begin position="81"/>
        <end position="162"/>
    </location>
</feature>
<dbReference type="InterPro" id="IPR037126">
    <property type="entry name" value="PdaC/RsiV-like_sf"/>
</dbReference>
<dbReference type="Gene3D" id="3.30.565.40">
    <property type="entry name" value="Fervidobacterium nodosum Rt17-B1 like"/>
    <property type="match status" value="1"/>
</dbReference>
<feature type="domain" description="DUF3298" evidence="2">
    <location>
        <begin position="182"/>
        <end position="261"/>
    </location>
</feature>
<dbReference type="OrthoDB" id="594879at2"/>
<dbReference type="Gene3D" id="3.90.640.20">
    <property type="entry name" value="Heat-shock cognate protein, ATPase"/>
    <property type="match status" value="1"/>
</dbReference>
<protein>
    <recommendedName>
        <fullName evidence="6">DUF3298 domain-containing protein</fullName>
    </recommendedName>
</protein>
<evidence type="ECO:0000313" key="4">
    <source>
        <dbReference type="EMBL" id="PWG82200.1"/>
    </source>
</evidence>